<dbReference type="Proteomes" id="UP000009022">
    <property type="component" value="Unassembled WGS sequence"/>
</dbReference>
<dbReference type="PANTHER" id="PTHR46355:SF1">
    <property type="entry name" value="STING ER EXIT PROTEIN"/>
    <property type="match status" value="1"/>
</dbReference>
<sequence>MPKVVSRSIVCSDTRDQEEYSNKNATLFVYYCICGQMALIIDKKLTELPLRKLDHARVVDKKKQECKMFCNDGKVVILKRCNLDLFYEHTEKDSPTLFILNGALIDSGGGAIKTSVPQTVNSSNNKKVMMKKYTRDMGKYSSITVSTIDEEEDEIEQREVENSYSANAKVIEQQLNRKEAARKRIAEMAFQEEVKKARGTLIDKCH</sequence>
<evidence type="ECO:0000256" key="1">
    <source>
        <dbReference type="ARBA" id="ARBA00024205"/>
    </source>
</evidence>
<keyword evidence="5" id="KW-1185">Reference proteome</keyword>
<dbReference type="InterPro" id="IPR029704">
    <property type="entry name" value="STEEP-like"/>
</dbReference>
<feature type="domain" description="STEEP1" evidence="3">
    <location>
        <begin position="22"/>
        <end position="108"/>
    </location>
</feature>
<dbReference type="PANTHER" id="PTHR46355">
    <property type="entry name" value="UPF0428 PROTEIN CXORF56"/>
    <property type="match status" value="1"/>
</dbReference>
<dbReference type="GO" id="GO:0090158">
    <property type="term" value="P:endoplasmic reticulum membrane organization"/>
    <property type="evidence" value="ECO:0000318"/>
    <property type="project" value="GO_Central"/>
</dbReference>
<dbReference type="CTD" id="6751093"/>
<dbReference type="GO" id="GO:0006888">
    <property type="term" value="P:endoplasmic reticulum to Golgi vesicle-mediated transport"/>
    <property type="evidence" value="ECO:0000318"/>
    <property type="project" value="GO_Central"/>
</dbReference>
<dbReference type="RefSeq" id="XP_002109878.1">
    <property type="nucleotide sequence ID" value="XM_002109842.1"/>
</dbReference>
<dbReference type="PhylomeDB" id="B3RNM5"/>
<dbReference type="OrthoDB" id="418131at2759"/>
<dbReference type="STRING" id="10228.B3RNM5"/>
<evidence type="ECO:0000313" key="5">
    <source>
        <dbReference type="Proteomes" id="UP000009022"/>
    </source>
</evidence>
<proteinExistence type="inferred from homology"/>
<evidence type="ECO:0000259" key="3">
    <source>
        <dbReference type="Pfam" id="PF25809"/>
    </source>
</evidence>
<gene>
    <name evidence="4" type="ORF">TRIADDRAFT_53219</name>
</gene>
<dbReference type="GeneID" id="6751093"/>
<evidence type="ECO:0000256" key="2">
    <source>
        <dbReference type="ARBA" id="ARBA00024237"/>
    </source>
</evidence>
<dbReference type="eggNOG" id="KOG4397">
    <property type="taxonomic scope" value="Eukaryota"/>
</dbReference>
<dbReference type="HOGENOM" id="CLU_099571_1_0_1"/>
<dbReference type="Pfam" id="PF25809">
    <property type="entry name" value="STEEP1"/>
    <property type="match status" value="1"/>
</dbReference>
<comment type="similarity">
    <text evidence="1">Belongs to the STEEP1 family.</text>
</comment>
<dbReference type="KEGG" id="tad:TRIADDRAFT_53219"/>
<dbReference type="GO" id="GO:0005737">
    <property type="term" value="C:cytoplasm"/>
    <property type="evidence" value="ECO:0007669"/>
    <property type="project" value="GOC"/>
</dbReference>
<dbReference type="AlphaFoldDB" id="B3RNM5"/>
<evidence type="ECO:0000313" key="4">
    <source>
        <dbReference type="EMBL" id="EDV28044.1"/>
    </source>
</evidence>
<name>B3RNM5_TRIAD</name>
<dbReference type="InterPro" id="IPR057965">
    <property type="entry name" value="STEEP1_dom"/>
</dbReference>
<dbReference type="OMA" id="QQYRKNC"/>
<reference evidence="4 5" key="1">
    <citation type="journal article" date="2008" name="Nature">
        <title>The Trichoplax genome and the nature of placozoans.</title>
        <authorList>
            <person name="Srivastava M."/>
            <person name="Begovic E."/>
            <person name="Chapman J."/>
            <person name="Putnam N.H."/>
            <person name="Hellsten U."/>
            <person name="Kawashima T."/>
            <person name="Kuo A."/>
            <person name="Mitros T."/>
            <person name="Salamov A."/>
            <person name="Carpenter M.L."/>
            <person name="Signorovitch A.Y."/>
            <person name="Moreno M.A."/>
            <person name="Kamm K."/>
            <person name="Grimwood J."/>
            <person name="Schmutz J."/>
            <person name="Shapiro H."/>
            <person name="Grigoriev I.V."/>
            <person name="Buss L.W."/>
            <person name="Schierwater B."/>
            <person name="Dellaporta S.L."/>
            <person name="Rokhsar D.S."/>
        </authorList>
    </citation>
    <scope>NUCLEOTIDE SEQUENCE [LARGE SCALE GENOMIC DNA]</scope>
    <source>
        <strain evidence="4 5">Grell-BS-1999</strain>
    </source>
</reference>
<dbReference type="InParanoid" id="B3RNM5"/>
<dbReference type="FunCoup" id="B3RNM5">
    <property type="interactions" value="1699"/>
</dbReference>
<protein>
    <recommendedName>
        <fullName evidence="2">STING ER exit protein</fullName>
    </recommendedName>
</protein>
<organism evidence="4 5">
    <name type="scientific">Trichoplax adhaerens</name>
    <name type="common">Trichoplax reptans</name>
    <dbReference type="NCBI Taxonomy" id="10228"/>
    <lineage>
        <taxon>Eukaryota</taxon>
        <taxon>Metazoa</taxon>
        <taxon>Placozoa</taxon>
        <taxon>Uniplacotomia</taxon>
        <taxon>Trichoplacea</taxon>
        <taxon>Trichoplacidae</taxon>
        <taxon>Trichoplax</taxon>
    </lineage>
</organism>
<dbReference type="EMBL" id="DS985242">
    <property type="protein sequence ID" value="EDV28044.1"/>
    <property type="molecule type" value="Genomic_DNA"/>
</dbReference>
<accession>B3RNM5</accession>